<comment type="cofactor">
    <cofactor evidence="1">
        <name>FMN</name>
        <dbReference type="ChEBI" id="CHEBI:58210"/>
    </cofactor>
</comment>
<evidence type="ECO:0000256" key="3">
    <source>
        <dbReference type="ARBA" id="ARBA00004569"/>
    </source>
</evidence>
<feature type="binding site" evidence="19">
    <location>
        <position position="272"/>
    </location>
    <ligand>
        <name>glyoxylate</name>
        <dbReference type="ChEBI" id="CHEBI:36655"/>
    </ligand>
</feature>
<dbReference type="GO" id="GO:0004460">
    <property type="term" value="F:L-lactate dehydrogenase (cytochrome) activity"/>
    <property type="evidence" value="ECO:0007669"/>
    <property type="project" value="UniProtKB-EC"/>
</dbReference>
<evidence type="ECO:0000256" key="15">
    <source>
        <dbReference type="ARBA" id="ARBA00061589"/>
    </source>
</evidence>
<evidence type="ECO:0000256" key="4">
    <source>
        <dbReference type="ARBA" id="ARBA00011881"/>
    </source>
</evidence>
<evidence type="ECO:0000256" key="9">
    <source>
        <dbReference type="ARBA" id="ARBA00023002"/>
    </source>
</evidence>
<dbReference type="Gene3D" id="3.20.20.70">
    <property type="entry name" value="Aldolase class I"/>
    <property type="match status" value="1"/>
</dbReference>
<feature type="binding site" evidence="19">
    <location>
        <position position="116"/>
    </location>
    <ligand>
        <name>FMN</name>
        <dbReference type="ChEBI" id="CHEBI:58210"/>
    </ligand>
</feature>
<dbReference type="InterPro" id="IPR037396">
    <property type="entry name" value="FMN_HAD"/>
</dbReference>
<comment type="caution">
    <text evidence="21">The sequence shown here is derived from an EMBL/GenBank/DDBJ whole genome shotgun (WGS) entry which is preliminary data.</text>
</comment>
<dbReference type="EMBL" id="JAULSW010000006">
    <property type="protein sequence ID" value="KAK3378398.1"/>
    <property type="molecule type" value="Genomic_DNA"/>
</dbReference>
<evidence type="ECO:0000256" key="18">
    <source>
        <dbReference type="PIRSR" id="PIRSR000138-1"/>
    </source>
</evidence>
<comment type="catalytic activity">
    <reaction evidence="13">
        <text>(S)-lactate + 2 Fe(III)-[cytochrome c] = 2 Fe(II)-[cytochrome c] + pyruvate + 2 H(+)</text>
        <dbReference type="Rhea" id="RHEA:19909"/>
        <dbReference type="Rhea" id="RHEA-COMP:10350"/>
        <dbReference type="Rhea" id="RHEA-COMP:14399"/>
        <dbReference type="ChEBI" id="CHEBI:15361"/>
        <dbReference type="ChEBI" id="CHEBI:15378"/>
        <dbReference type="ChEBI" id="CHEBI:16651"/>
        <dbReference type="ChEBI" id="CHEBI:29033"/>
        <dbReference type="ChEBI" id="CHEBI:29034"/>
        <dbReference type="EC" id="1.1.2.3"/>
    </reaction>
    <physiologicalReaction direction="left-to-right" evidence="13">
        <dbReference type="Rhea" id="RHEA:19910"/>
    </physiologicalReaction>
</comment>
<feature type="binding site" evidence="19">
    <location>
        <position position="270"/>
    </location>
    <ligand>
        <name>FMN</name>
        <dbReference type="ChEBI" id="CHEBI:58210"/>
    </ligand>
</feature>
<feature type="binding site" evidence="19">
    <location>
        <begin position="329"/>
        <end position="330"/>
    </location>
    <ligand>
        <name>FMN</name>
        <dbReference type="ChEBI" id="CHEBI:58210"/>
    </ligand>
</feature>
<evidence type="ECO:0000256" key="6">
    <source>
        <dbReference type="ARBA" id="ARBA00022630"/>
    </source>
</evidence>
<evidence type="ECO:0000256" key="2">
    <source>
        <dbReference type="ARBA" id="ARBA00001970"/>
    </source>
</evidence>
<keyword evidence="9" id="KW-0560">Oxidoreductase</keyword>
<keyword evidence="6 19" id="KW-0285">Flavoprotein</keyword>
<feature type="binding site" evidence="19">
    <location>
        <position position="147"/>
    </location>
    <ligand>
        <name>FMN</name>
        <dbReference type="ChEBI" id="CHEBI:58210"/>
    </ligand>
</feature>
<sequence>MSSSTKPPLHTLISIHDFAAAAAVSFAPKAYAFVSSAATDCHTHAANSSSYAAIGLRPRVLRDVSGPINIRTSMLSRAVSSPTFCAPTSLGNLVHPDGERALGRACKDLGIAQVVSTSASFPLDHILHAIRTHNTAGKTEEHPIFFQLYVDKIRTNSARLLAHAATLGIAGVFLTVDAPIPGKREADERVQADESIVSPMSGVKAANDGSGGGLGRIMGKFLDASMSWGADISWLRSCLPPNTPIILKGIQTAADAMRAADAGVDAIVLSNHGGRSLDTSPPTILVLLELQRVCPQVFDKLQVFIDGGINRGTDVFKALCLGATAVGVGRGMLYGLNYGEEGVKRVVGILNDELETTMRMCGVTSLDELHPGLLNTRAVDHLIPETASEEHPYANWRRSTARSKL</sequence>
<dbReference type="FunFam" id="3.20.20.70:FF:000062">
    <property type="entry name" value="Cytochrome b2, mitochondrial, putative"/>
    <property type="match status" value="1"/>
</dbReference>
<evidence type="ECO:0000256" key="19">
    <source>
        <dbReference type="PIRSR" id="PIRSR000138-2"/>
    </source>
</evidence>
<dbReference type="AlphaFoldDB" id="A0AAE0KKF8"/>
<dbReference type="GO" id="GO:0046872">
    <property type="term" value="F:metal ion binding"/>
    <property type="evidence" value="ECO:0007669"/>
    <property type="project" value="UniProtKB-KW"/>
</dbReference>
<dbReference type="InterPro" id="IPR012133">
    <property type="entry name" value="Alpha-hydoxy_acid_DH_FMN"/>
</dbReference>
<evidence type="ECO:0000256" key="16">
    <source>
        <dbReference type="ARBA" id="ARBA00066458"/>
    </source>
</evidence>
<evidence type="ECO:0000313" key="21">
    <source>
        <dbReference type="EMBL" id="KAK3378398.1"/>
    </source>
</evidence>
<name>A0AAE0KKF8_9PEZI</name>
<evidence type="ECO:0000256" key="1">
    <source>
        <dbReference type="ARBA" id="ARBA00001917"/>
    </source>
</evidence>
<feature type="binding site" evidence="19">
    <location>
        <position position="149"/>
    </location>
    <ligand>
        <name>glyoxylate</name>
        <dbReference type="ChEBI" id="CHEBI:36655"/>
    </ligand>
</feature>
<feature type="binding site" evidence="19">
    <location>
        <position position="275"/>
    </location>
    <ligand>
        <name>glyoxylate</name>
        <dbReference type="ChEBI" id="CHEBI:36655"/>
    </ligand>
</feature>
<keyword evidence="8" id="KW-0479">Metal-binding</keyword>
<accession>A0AAE0KKF8</accession>
<dbReference type="InterPro" id="IPR013785">
    <property type="entry name" value="Aldolase_TIM"/>
</dbReference>
<comment type="subunit">
    <text evidence="4">Homotetramer.</text>
</comment>
<reference evidence="21" key="2">
    <citation type="submission" date="2023-06" db="EMBL/GenBank/DDBJ databases">
        <authorList>
            <consortium name="Lawrence Berkeley National Laboratory"/>
            <person name="Haridas S."/>
            <person name="Hensen N."/>
            <person name="Bonometti L."/>
            <person name="Westerberg I."/>
            <person name="Brannstrom I.O."/>
            <person name="Guillou S."/>
            <person name="Cros-Aarteil S."/>
            <person name="Calhoun S."/>
            <person name="Kuo A."/>
            <person name="Mondo S."/>
            <person name="Pangilinan J."/>
            <person name="Riley R."/>
            <person name="LaButti K."/>
            <person name="Andreopoulos B."/>
            <person name="Lipzen A."/>
            <person name="Chen C."/>
            <person name="Yanf M."/>
            <person name="Daum C."/>
            <person name="Ng V."/>
            <person name="Clum A."/>
            <person name="Steindorff A."/>
            <person name="Ohm R."/>
            <person name="Martin F."/>
            <person name="Silar P."/>
            <person name="Natvig D."/>
            <person name="Lalanne C."/>
            <person name="Gautier V."/>
            <person name="Ament-velasquez S.L."/>
            <person name="Kruys A."/>
            <person name="Hutchinson M.I."/>
            <person name="Powell A.J."/>
            <person name="Barry K."/>
            <person name="Miller A.N."/>
            <person name="Grigoriev I.V."/>
            <person name="Debuchy R."/>
            <person name="Gladieux P."/>
            <person name="Thoren M.H."/>
            <person name="Johannesson H."/>
        </authorList>
    </citation>
    <scope>NUCLEOTIDE SEQUENCE</scope>
    <source>
        <strain evidence="21">CBS 232.78</strain>
    </source>
</reference>
<comment type="similarity">
    <text evidence="14">In the C-terminal section; belongs to the FMN-dependent alpha-hydroxy acid dehydrogenase family.</text>
</comment>
<gene>
    <name evidence="21" type="ORF">B0H63DRAFT_398651</name>
</gene>
<evidence type="ECO:0000256" key="8">
    <source>
        <dbReference type="ARBA" id="ARBA00022723"/>
    </source>
</evidence>
<keyword evidence="7 19" id="KW-0288">FMN</keyword>
<evidence type="ECO:0000256" key="11">
    <source>
        <dbReference type="ARBA" id="ARBA00023128"/>
    </source>
</evidence>
<proteinExistence type="inferred from homology"/>
<dbReference type="Pfam" id="PF01070">
    <property type="entry name" value="FMN_dh"/>
    <property type="match status" value="1"/>
</dbReference>
<keyword evidence="10" id="KW-0408">Iron</keyword>
<reference evidence="21" key="1">
    <citation type="journal article" date="2023" name="Mol. Phylogenet. Evol.">
        <title>Genome-scale phylogeny and comparative genomics of the fungal order Sordariales.</title>
        <authorList>
            <person name="Hensen N."/>
            <person name="Bonometti L."/>
            <person name="Westerberg I."/>
            <person name="Brannstrom I.O."/>
            <person name="Guillou S."/>
            <person name="Cros-Aarteil S."/>
            <person name="Calhoun S."/>
            <person name="Haridas S."/>
            <person name="Kuo A."/>
            <person name="Mondo S."/>
            <person name="Pangilinan J."/>
            <person name="Riley R."/>
            <person name="LaButti K."/>
            <person name="Andreopoulos B."/>
            <person name="Lipzen A."/>
            <person name="Chen C."/>
            <person name="Yan M."/>
            <person name="Daum C."/>
            <person name="Ng V."/>
            <person name="Clum A."/>
            <person name="Steindorff A."/>
            <person name="Ohm R.A."/>
            <person name="Martin F."/>
            <person name="Silar P."/>
            <person name="Natvig D.O."/>
            <person name="Lalanne C."/>
            <person name="Gautier V."/>
            <person name="Ament-Velasquez S.L."/>
            <person name="Kruys A."/>
            <person name="Hutchinson M.I."/>
            <person name="Powell A.J."/>
            <person name="Barry K."/>
            <person name="Miller A.N."/>
            <person name="Grigoriev I.V."/>
            <person name="Debuchy R."/>
            <person name="Gladieux P."/>
            <person name="Hiltunen Thoren M."/>
            <person name="Johannesson H."/>
        </authorList>
    </citation>
    <scope>NUCLEOTIDE SEQUENCE</scope>
    <source>
        <strain evidence="21">CBS 232.78</strain>
    </source>
</reference>
<dbReference type="PANTHER" id="PTHR10578">
    <property type="entry name" value="S -2-HYDROXY-ACID OXIDASE-RELATED"/>
    <property type="match status" value="1"/>
</dbReference>
<organism evidence="21 22">
    <name type="scientific">Podospora didyma</name>
    <dbReference type="NCBI Taxonomy" id="330526"/>
    <lineage>
        <taxon>Eukaryota</taxon>
        <taxon>Fungi</taxon>
        <taxon>Dikarya</taxon>
        <taxon>Ascomycota</taxon>
        <taxon>Pezizomycotina</taxon>
        <taxon>Sordariomycetes</taxon>
        <taxon>Sordariomycetidae</taxon>
        <taxon>Sordariales</taxon>
        <taxon>Podosporaceae</taxon>
        <taxon>Podospora</taxon>
    </lineage>
</organism>
<dbReference type="PANTHER" id="PTHR10578:SF104">
    <property type="entry name" value="CYTOCHROME B2, MITOCHONDRIAL-RELATED"/>
    <property type="match status" value="1"/>
</dbReference>
<comment type="cofactor">
    <cofactor evidence="2">
        <name>heme b</name>
        <dbReference type="ChEBI" id="CHEBI:60344"/>
    </cofactor>
</comment>
<evidence type="ECO:0000313" key="22">
    <source>
        <dbReference type="Proteomes" id="UP001285441"/>
    </source>
</evidence>
<dbReference type="SUPFAM" id="SSF51395">
    <property type="entry name" value="FMN-linked oxidoreductases"/>
    <property type="match status" value="1"/>
</dbReference>
<keyword evidence="22" id="KW-1185">Reference proteome</keyword>
<evidence type="ECO:0000256" key="14">
    <source>
        <dbReference type="ARBA" id="ARBA00061137"/>
    </source>
</evidence>
<evidence type="ECO:0000256" key="12">
    <source>
        <dbReference type="ARBA" id="ARBA00024042"/>
    </source>
</evidence>
<feature type="binding site" evidence="19">
    <location>
        <position position="248"/>
    </location>
    <ligand>
        <name>FMN</name>
        <dbReference type="ChEBI" id="CHEBI:58210"/>
    </ligand>
</feature>
<dbReference type="InterPro" id="IPR000262">
    <property type="entry name" value="FMN-dep_DH"/>
</dbReference>
<feature type="active site" description="Proton acceptor" evidence="18">
    <location>
        <position position="272"/>
    </location>
</feature>
<feature type="binding site" evidence="19">
    <location>
        <position position="184"/>
    </location>
    <ligand>
        <name>glyoxylate</name>
        <dbReference type="ChEBI" id="CHEBI:36655"/>
    </ligand>
</feature>
<comment type="subcellular location">
    <subcellularLocation>
        <location evidence="3">Mitochondrion intermembrane space</location>
    </subcellularLocation>
</comment>
<evidence type="ECO:0000256" key="7">
    <source>
        <dbReference type="ARBA" id="ARBA00022643"/>
    </source>
</evidence>
<keyword evidence="11" id="KW-0496">Mitochondrion</keyword>
<evidence type="ECO:0000259" key="20">
    <source>
        <dbReference type="PROSITE" id="PS51349"/>
    </source>
</evidence>
<dbReference type="PROSITE" id="PS51349">
    <property type="entry name" value="FMN_HYDROXY_ACID_DH_2"/>
    <property type="match status" value="1"/>
</dbReference>
<dbReference type="PIRSF" id="PIRSF000138">
    <property type="entry name" value="Al-hdrx_acd_dh"/>
    <property type="match status" value="1"/>
</dbReference>
<comment type="similarity">
    <text evidence="15">In the N-terminal section; belongs to the cytochrome b5 family.</text>
</comment>
<dbReference type="GO" id="GO:0010181">
    <property type="term" value="F:FMN binding"/>
    <property type="evidence" value="ECO:0007669"/>
    <property type="project" value="InterPro"/>
</dbReference>
<comment type="similarity">
    <text evidence="12">Belongs to the FMN-dependent alpha-hydroxy acid dehydrogenase family.</text>
</comment>
<dbReference type="EC" id="1.1.2.3" evidence="16"/>
<evidence type="ECO:0000256" key="17">
    <source>
        <dbReference type="ARBA" id="ARBA00068515"/>
    </source>
</evidence>
<protein>
    <recommendedName>
        <fullName evidence="17">L-lactate dehydrogenase (cytochrome)</fullName>
        <ecNumber evidence="16">1.1.2.3</ecNumber>
    </recommendedName>
</protein>
<evidence type="ECO:0000256" key="13">
    <source>
        <dbReference type="ARBA" id="ARBA00052399"/>
    </source>
</evidence>
<dbReference type="GO" id="GO:0005758">
    <property type="term" value="C:mitochondrial intermembrane space"/>
    <property type="evidence" value="ECO:0007669"/>
    <property type="project" value="UniProtKB-SubCell"/>
</dbReference>
<keyword evidence="5" id="KW-0349">Heme</keyword>
<dbReference type="Proteomes" id="UP001285441">
    <property type="component" value="Unassembled WGS sequence"/>
</dbReference>
<evidence type="ECO:0000256" key="5">
    <source>
        <dbReference type="ARBA" id="ARBA00022617"/>
    </source>
</evidence>
<feature type="binding site" evidence="19">
    <location>
        <position position="175"/>
    </location>
    <ligand>
        <name>FMN</name>
        <dbReference type="ChEBI" id="CHEBI:58210"/>
    </ligand>
</feature>
<evidence type="ECO:0000256" key="10">
    <source>
        <dbReference type="ARBA" id="ARBA00023004"/>
    </source>
</evidence>
<feature type="domain" description="FMN hydroxy acid dehydrogenase" evidence="20">
    <location>
        <begin position="7"/>
        <end position="379"/>
    </location>
</feature>